<dbReference type="STRING" id="394503.Ccel_0459"/>
<dbReference type="InterPro" id="IPR001667">
    <property type="entry name" value="DDH_dom"/>
</dbReference>
<reference evidence="3 4" key="1">
    <citation type="submission" date="2009-01" db="EMBL/GenBank/DDBJ databases">
        <title>Complete sequence of Clostridium cellulolyticum H10.</title>
        <authorList>
            <consortium name="US DOE Joint Genome Institute"/>
            <person name="Lucas S."/>
            <person name="Copeland A."/>
            <person name="Lapidus A."/>
            <person name="Glavina del Rio T."/>
            <person name="Dalin E."/>
            <person name="Tice H."/>
            <person name="Bruce D."/>
            <person name="Goodwin L."/>
            <person name="Pitluck S."/>
            <person name="Chertkov O."/>
            <person name="Saunders E."/>
            <person name="Brettin T."/>
            <person name="Detter J.C."/>
            <person name="Han C."/>
            <person name="Larimer F."/>
            <person name="Land M."/>
            <person name="Hauser L."/>
            <person name="Kyrpides N."/>
            <person name="Ivanova N."/>
            <person name="Zhou J."/>
            <person name="Richardson P."/>
        </authorList>
    </citation>
    <scope>NUCLEOTIDE SEQUENCE [LARGE SCALE GENOMIC DNA]</scope>
    <source>
        <strain evidence="4">ATCC 35319 / DSM 5812 / JCM 6584 / H10</strain>
    </source>
</reference>
<keyword evidence="4" id="KW-1185">Reference proteome</keyword>
<dbReference type="AlphaFoldDB" id="B8I6E9"/>
<dbReference type="SUPFAM" id="SSF64182">
    <property type="entry name" value="DHH phosphoesterases"/>
    <property type="match status" value="1"/>
</dbReference>
<dbReference type="InterPro" id="IPR051319">
    <property type="entry name" value="Oligoribo/pAp-PDE_c-di-AMP_PDE"/>
</dbReference>
<evidence type="ECO:0000259" key="2">
    <source>
        <dbReference type="Pfam" id="PF02272"/>
    </source>
</evidence>
<dbReference type="Gene3D" id="3.10.310.30">
    <property type="match status" value="1"/>
</dbReference>
<dbReference type="EMBL" id="CP001348">
    <property type="protein sequence ID" value="ACL74841.1"/>
    <property type="molecule type" value="Genomic_DNA"/>
</dbReference>
<dbReference type="GO" id="GO:0003676">
    <property type="term" value="F:nucleic acid binding"/>
    <property type="evidence" value="ECO:0007669"/>
    <property type="project" value="InterPro"/>
</dbReference>
<dbReference type="OrthoDB" id="9803668at2"/>
<feature type="domain" description="DDH" evidence="1">
    <location>
        <begin position="15"/>
        <end position="155"/>
    </location>
</feature>
<gene>
    <name evidence="3" type="ordered locus">Ccel_0459</name>
</gene>
<dbReference type="InterPro" id="IPR003156">
    <property type="entry name" value="DHHA1_dom"/>
</dbReference>
<evidence type="ECO:0000259" key="1">
    <source>
        <dbReference type="Pfam" id="PF01368"/>
    </source>
</evidence>
<dbReference type="Pfam" id="PF02272">
    <property type="entry name" value="DHHA1"/>
    <property type="match status" value="1"/>
</dbReference>
<dbReference type="InterPro" id="IPR038763">
    <property type="entry name" value="DHH_sf"/>
</dbReference>
<feature type="domain" description="DHHA1" evidence="2">
    <location>
        <begin position="224"/>
        <end position="318"/>
    </location>
</feature>
<dbReference type="RefSeq" id="WP_012634903.1">
    <property type="nucleotide sequence ID" value="NC_011898.1"/>
</dbReference>
<sequence length="320" mass="34669">MEKGLIKAIETAESIAIFPHTSADGDAIGSSLALALALKKTGKKVIVYMEESIPDTYKFLPGSELAVFISENDDIMGLNIALDTGDTARLASRAALFFKAPATINIDHHITNTKFAQYNHVDASAASTGELVFLLLKEMNYEIDADMAKCLYTAIVTDTGGFKYGNTTAETHRTAAELLSTGIDVADLSQKLFDNTTFVKLKLTQKAIELLELYENDLLAVTVITQDVLQSTGAKDEDCDGLVNIGRSIEGVEVSVLIKEKSTNEIRVNLRSKTYVDVSEIAAAFGGGGHKRAAGCTIKGRITDVKEQLINTIKDKLKRR</sequence>
<dbReference type="HOGENOM" id="CLU_039720_0_0_9"/>
<organism evidence="3 4">
    <name type="scientific">Ruminiclostridium cellulolyticum (strain ATCC 35319 / DSM 5812 / JCM 6584 / H10)</name>
    <name type="common">Clostridium cellulolyticum</name>
    <dbReference type="NCBI Taxonomy" id="394503"/>
    <lineage>
        <taxon>Bacteria</taxon>
        <taxon>Bacillati</taxon>
        <taxon>Bacillota</taxon>
        <taxon>Clostridia</taxon>
        <taxon>Eubacteriales</taxon>
        <taxon>Oscillospiraceae</taxon>
        <taxon>Ruminiclostridium</taxon>
    </lineage>
</organism>
<evidence type="ECO:0000313" key="4">
    <source>
        <dbReference type="Proteomes" id="UP000001349"/>
    </source>
</evidence>
<dbReference type="eggNOG" id="COG0618">
    <property type="taxonomic scope" value="Bacteria"/>
</dbReference>
<name>B8I6E9_RUMCH</name>
<accession>B8I6E9</accession>
<dbReference type="Proteomes" id="UP000001349">
    <property type="component" value="Chromosome"/>
</dbReference>
<proteinExistence type="predicted"/>
<dbReference type="KEGG" id="cce:Ccel_0459"/>
<dbReference type="PANTHER" id="PTHR47618:SF1">
    <property type="entry name" value="BIFUNCTIONAL OLIGORIBONUCLEASE AND PAP PHOSPHATASE NRNA"/>
    <property type="match status" value="1"/>
</dbReference>
<dbReference type="PANTHER" id="PTHR47618">
    <property type="entry name" value="BIFUNCTIONAL OLIGORIBONUCLEASE AND PAP PHOSPHATASE NRNA"/>
    <property type="match status" value="1"/>
</dbReference>
<dbReference type="Gene3D" id="3.90.1640.10">
    <property type="entry name" value="inorganic pyrophosphatase (n-terminal core)"/>
    <property type="match status" value="1"/>
</dbReference>
<protein>
    <submittedName>
        <fullName evidence="3">Phosphoesterase RecJ domain protein</fullName>
    </submittedName>
</protein>
<dbReference type="Pfam" id="PF01368">
    <property type="entry name" value="DHH"/>
    <property type="match status" value="1"/>
</dbReference>
<evidence type="ECO:0000313" key="3">
    <source>
        <dbReference type="EMBL" id="ACL74841.1"/>
    </source>
</evidence>